<organism evidence="1">
    <name type="scientific">Rhizophora mucronata</name>
    <name type="common">Asiatic mangrove</name>
    <dbReference type="NCBI Taxonomy" id="61149"/>
    <lineage>
        <taxon>Eukaryota</taxon>
        <taxon>Viridiplantae</taxon>
        <taxon>Streptophyta</taxon>
        <taxon>Embryophyta</taxon>
        <taxon>Tracheophyta</taxon>
        <taxon>Spermatophyta</taxon>
        <taxon>Magnoliopsida</taxon>
        <taxon>eudicotyledons</taxon>
        <taxon>Gunneridae</taxon>
        <taxon>Pentapetalae</taxon>
        <taxon>rosids</taxon>
        <taxon>fabids</taxon>
        <taxon>Malpighiales</taxon>
        <taxon>Rhizophoraceae</taxon>
        <taxon>Rhizophora</taxon>
    </lineage>
</organism>
<reference evidence="1" key="1">
    <citation type="submission" date="2018-02" db="EMBL/GenBank/DDBJ databases">
        <title>Rhizophora mucronata_Transcriptome.</title>
        <authorList>
            <person name="Meera S.P."/>
            <person name="Sreeshan A."/>
            <person name="Augustine A."/>
        </authorList>
    </citation>
    <scope>NUCLEOTIDE SEQUENCE</scope>
    <source>
        <tissue evidence="1">Leaf</tissue>
    </source>
</reference>
<sequence length="46" mass="5247">MMLVSKYYTVSIQLSLLICMALLNRMSPIIVRQSCILHTSFDRGLS</sequence>
<proteinExistence type="predicted"/>
<accession>A0A2P2LTW7</accession>
<evidence type="ECO:0000313" key="1">
    <source>
        <dbReference type="EMBL" id="MBX21415.1"/>
    </source>
</evidence>
<dbReference type="EMBL" id="GGEC01040931">
    <property type="protein sequence ID" value="MBX21415.1"/>
    <property type="molecule type" value="Transcribed_RNA"/>
</dbReference>
<dbReference type="AlphaFoldDB" id="A0A2P2LTW7"/>
<protein>
    <submittedName>
        <fullName evidence="1">Uncharacterized protein</fullName>
    </submittedName>
</protein>
<name>A0A2P2LTW7_RHIMU</name>